<organism evidence="1 2">
    <name type="scientific">Ruminococcus bicirculans</name>
    <name type="common">ex Wegman et al. 2014</name>
    <dbReference type="NCBI Taxonomy" id="1160721"/>
    <lineage>
        <taxon>Bacteria</taxon>
        <taxon>Bacillati</taxon>
        <taxon>Bacillota</taxon>
        <taxon>Clostridia</taxon>
        <taxon>Eubacteriales</taxon>
        <taxon>Oscillospiraceae</taxon>
        <taxon>Ruminococcus</taxon>
    </lineage>
</organism>
<gene>
    <name evidence="1" type="ORF">PNV70_03220</name>
</gene>
<dbReference type="Proteomes" id="UP001211421">
    <property type="component" value="Unassembled WGS sequence"/>
</dbReference>
<evidence type="ECO:0000313" key="1">
    <source>
        <dbReference type="EMBL" id="MDB8741077.1"/>
    </source>
</evidence>
<name>A0AAW6DXR5_9FIRM</name>
<comment type="caution">
    <text evidence="1">The sequence shown here is derived from an EMBL/GenBank/DDBJ whole genome shotgun (WGS) entry which is preliminary data.</text>
</comment>
<accession>A0AAW6DXR5</accession>
<protein>
    <submittedName>
        <fullName evidence="1">Uncharacterized protein</fullName>
    </submittedName>
</protein>
<sequence>MLNKINMLPKRTDMSEDEIKGLYNIPADVVLERTNQELQYYKDKYGINNINEVVDKINDELNKEGRL</sequence>
<dbReference type="RefSeq" id="WP_195551110.1">
    <property type="nucleotide sequence ID" value="NZ_JAQMLT010000001.1"/>
</dbReference>
<evidence type="ECO:0000313" key="2">
    <source>
        <dbReference type="Proteomes" id="UP001211421"/>
    </source>
</evidence>
<dbReference type="EMBL" id="JAQMLS010000002">
    <property type="protein sequence ID" value="MDB8741077.1"/>
    <property type="molecule type" value="Genomic_DNA"/>
</dbReference>
<proteinExistence type="predicted"/>
<dbReference type="AlphaFoldDB" id="A0AAW6DXR5"/>
<reference evidence="1" key="1">
    <citation type="submission" date="2023-01" db="EMBL/GenBank/DDBJ databases">
        <title>Human gut microbiome strain richness.</title>
        <authorList>
            <person name="Chen-Liaw A."/>
        </authorList>
    </citation>
    <scope>NUCLEOTIDE SEQUENCE</scope>
    <source>
        <strain evidence="1">D59st1_B8_D59t2_181005</strain>
    </source>
</reference>